<protein>
    <submittedName>
        <fullName evidence="1">Uncharacterized protein</fullName>
    </submittedName>
</protein>
<accession>A0A176YJZ4</accession>
<evidence type="ECO:0000313" key="2">
    <source>
        <dbReference type="Proteomes" id="UP000076959"/>
    </source>
</evidence>
<dbReference type="Proteomes" id="UP000076959">
    <property type="component" value="Unassembled WGS sequence"/>
</dbReference>
<dbReference type="EMBL" id="LUUB01000074">
    <property type="protein sequence ID" value="OAF06700.1"/>
    <property type="molecule type" value="Genomic_DNA"/>
</dbReference>
<organism evidence="1 2">
    <name type="scientific">Bradyrhizobium centrolobii</name>
    <dbReference type="NCBI Taxonomy" id="1505087"/>
    <lineage>
        <taxon>Bacteria</taxon>
        <taxon>Pseudomonadati</taxon>
        <taxon>Pseudomonadota</taxon>
        <taxon>Alphaproteobacteria</taxon>
        <taxon>Hyphomicrobiales</taxon>
        <taxon>Nitrobacteraceae</taxon>
        <taxon>Bradyrhizobium</taxon>
    </lineage>
</organism>
<name>A0A176YJZ4_9BRAD</name>
<evidence type="ECO:0000313" key="1">
    <source>
        <dbReference type="EMBL" id="OAF06700.1"/>
    </source>
</evidence>
<dbReference type="AlphaFoldDB" id="A0A176YJZ4"/>
<proteinExistence type="predicted"/>
<gene>
    <name evidence="1" type="ORF">AYJ54_19470</name>
</gene>
<reference evidence="1 2" key="1">
    <citation type="submission" date="2016-03" db="EMBL/GenBank/DDBJ databases">
        <title>Draft Genome Sequence of the Strain BR 10245 (Bradyrhizobium sp.) isolated from nodules of Centrolobium paraense.</title>
        <authorList>
            <person name="Simoes-Araujo J.L.Sr."/>
            <person name="Barauna A.C."/>
            <person name="Silva K."/>
            <person name="Zilli J.E."/>
        </authorList>
    </citation>
    <scope>NUCLEOTIDE SEQUENCE [LARGE SCALE GENOMIC DNA]</scope>
    <source>
        <strain evidence="1 2">BR 10245</strain>
    </source>
</reference>
<keyword evidence="2" id="KW-1185">Reference proteome</keyword>
<sequence length="76" mass="8030">MFLVLVTCSACTRAELVDKADAYDQAIWDSSNRQMLLNAIRASQRAPMSFVGYGDVLASPNFSGSAGGVAAFAPAR</sequence>
<comment type="caution">
    <text evidence="1">The sequence shown here is derived from an EMBL/GenBank/DDBJ whole genome shotgun (WGS) entry which is preliminary data.</text>
</comment>